<accession>A0A0S4IHK0</accession>
<name>A0A0S4IHK0_BODSA</name>
<dbReference type="Proteomes" id="UP000051952">
    <property type="component" value="Unassembled WGS sequence"/>
</dbReference>
<evidence type="ECO:0000313" key="2">
    <source>
        <dbReference type="EMBL" id="CUE65760.1"/>
    </source>
</evidence>
<evidence type="ECO:0000256" key="1">
    <source>
        <dbReference type="SAM" id="Phobius"/>
    </source>
</evidence>
<protein>
    <submittedName>
        <fullName evidence="2">Membrane-associated protein, putative</fullName>
    </submittedName>
</protein>
<feature type="transmembrane region" description="Helical" evidence="1">
    <location>
        <begin position="205"/>
        <end position="226"/>
    </location>
</feature>
<gene>
    <name evidence="2" type="ORF">BSAL_51015</name>
</gene>
<proteinExistence type="predicted"/>
<keyword evidence="1" id="KW-1133">Transmembrane helix</keyword>
<sequence>MTCCGCTFLVIASLAMACSIGALWLPFLVVIPENNINNDGTTASSSALAPLISSHARKAAATSSSSKVRSMKEQQLSGLPDNSAQCPFFNGPCWVGSHPLSTDDVAILQTLHVVALAGCSALGTPEDPGHSRFWACVAAALSGATLLIAIGHASKGNNFGHNAAMIKFGAAGVAGMHVGASIAAIAQEGPIAKCVQNAFVDLVDFIPGSYTIIMLSLLMTICASGLQFLNAIGMLLSWCVSCCGAPAGRDYMLVIVNAQTTYEQPLYPGQMGTLPPLPPPQQSYDPYGRQVTVQYAAPGYPVGY</sequence>
<keyword evidence="3" id="KW-1185">Reference proteome</keyword>
<dbReference type="VEuPathDB" id="TriTrypDB:BSAL_51015"/>
<reference evidence="3" key="1">
    <citation type="submission" date="2015-09" db="EMBL/GenBank/DDBJ databases">
        <authorList>
            <consortium name="Pathogen Informatics"/>
        </authorList>
    </citation>
    <scope>NUCLEOTIDE SEQUENCE [LARGE SCALE GENOMIC DNA]</scope>
    <source>
        <strain evidence="3">Lake Konstanz</strain>
    </source>
</reference>
<dbReference type="AlphaFoldDB" id="A0A0S4IHK0"/>
<feature type="transmembrane region" description="Helical" evidence="1">
    <location>
        <begin position="165"/>
        <end position="185"/>
    </location>
</feature>
<organism evidence="2 3">
    <name type="scientific">Bodo saltans</name>
    <name type="common">Flagellated protozoan</name>
    <dbReference type="NCBI Taxonomy" id="75058"/>
    <lineage>
        <taxon>Eukaryota</taxon>
        <taxon>Discoba</taxon>
        <taxon>Euglenozoa</taxon>
        <taxon>Kinetoplastea</taxon>
        <taxon>Metakinetoplastina</taxon>
        <taxon>Eubodonida</taxon>
        <taxon>Bodonidae</taxon>
        <taxon>Bodo</taxon>
    </lineage>
</organism>
<keyword evidence="1" id="KW-0812">Transmembrane</keyword>
<feature type="transmembrane region" description="Helical" evidence="1">
    <location>
        <begin position="132"/>
        <end position="153"/>
    </location>
</feature>
<keyword evidence="1" id="KW-0472">Membrane</keyword>
<evidence type="ECO:0000313" key="3">
    <source>
        <dbReference type="Proteomes" id="UP000051952"/>
    </source>
</evidence>
<dbReference type="EMBL" id="CYKH01000055">
    <property type="protein sequence ID" value="CUE65760.1"/>
    <property type="molecule type" value="Genomic_DNA"/>
</dbReference>